<proteinExistence type="predicted"/>
<accession>A0A381RA16</accession>
<evidence type="ECO:0008006" key="3">
    <source>
        <dbReference type="Google" id="ProtNLM"/>
    </source>
</evidence>
<dbReference type="AlphaFoldDB" id="A0A381RA16"/>
<feature type="compositionally biased region" description="Low complexity" evidence="1">
    <location>
        <begin position="9"/>
        <end position="18"/>
    </location>
</feature>
<feature type="non-terminal residue" evidence="2">
    <location>
        <position position="1"/>
    </location>
</feature>
<reference evidence="2" key="1">
    <citation type="submission" date="2018-05" db="EMBL/GenBank/DDBJ databases">
        <authorList>
            <person name="Lanie J.A."/>
            <person name="Ng W.-L."/>
            <person name="Kazmierczak K.M."/>
            <person name="Andrzejewski T.M."/>
            <person name="Davidsen T.M."/>
            <person name="Wayne K.J."/>
            <person name="Tettelin H."/>
            <person name="Glass J.I."/>
            <person name="Rusch D."/>
            <person name="Podicherti R."/>
            <person name="Tsui H.-C.T."/>
            <person name="Winkler M.E."/>
        </authorList>
    </citation>
    <scope>NUCLEOTIDE SEQUENCE</scope>
</reference>
<dbReference type="EMBL" id="UINC01001752">
    <property type="protein sequence ID" value="SUZ88064.1"/>
    <property type="molecule type" value="Genomic_DNA"/>
</dbReference>
<organism evidence="2">
    <name type="scientific">marine metagenome</name>
    <dbReference type="NCBI Taxonomy" id="408172"/>
    <lineage>
        <taxon>unclassified sequences</taxon>
        <taxon>metagenomes</taxon>
        <taxon>ecological metagenomes</taxon>
    </lineage>
</organism>
<gene>
    <name evidence="2" type="ORF">METZ01_LOCUS40918</name>
</gene>
<name>A0A381RA16_9ZZZZ</name>
<protein>
    <recommendedName>
        <fullName evidence="3">Fibronectin type-III domain-containing protein</fullName>
    </recommendedName>
</protein>
<sequence>VISQGKQYAGPEDPAGDPAAEREGYMTGNRVLIYFKNTTELSDWPATNASRWPNNNDGVKMVDGIGLLVGAKVYIQDDSNASTVDTIPLTDPIDIYTQNKHTLYYLQTSYREEMDRDPTGTTEWGFYPAFGYFNESGEYPAVSNISSSWPINGWPSTGLEKKWPGEWNGRFGRGVKYADQECYYVVNDAQDLEYLGPEDFVKYYPRPGKNIGDIKPDVTKQVGEPWGGLGVRVGVRGFQWNNPQARDAIFWEYSIANISDYDLRDVAFGYWVDNGIGNDASDDIGFFDINIDMSYSWDINGIGSGGLPTGVMGFAYLESPGLAYDFIDNDGDGLIDEKRDNEPTAIVGATDGITDLNAFLNYYKLTADDLSPHWDADEDQDWEDGEDLNSDGVYQLSEYYGDDIGIDGVGPGELNYNGPDLDGSECNHRPDFVEGVGCEPNFNTTDVSESDMVGLTSFRMFPIPSHSASNETEWFKNDQVMWDLIGGDTLEEFEGNISNLVEVFASGPFPLYQGRVERISMAELHSYDPLAGLNSDNHGSPALYELKRIVQVIYEKDYRFAQPPKMPTLSATAGDGEVILTWDDVADTKTRDPFVGNINDFEGYKVYRSTDKYMADPEIITDGYGTPMFKKPIYQCDMIDDSPHNPNPTNNMTHQCSGFTDFGLVNGAGYNLGNNSGINHVFVDNTVQNGRTYYYAVVAYDFGAPDIGPGISPSENNTVVELDEYENIRSLGKNIAIVIPHQAAAGYIPPNVEMAESSLLGSGSAIPIIRAQGSLNQGHNYAITFGIDTIATVSGYDNGLQYVTNEISVYDVTDSSYMVYQENPGKYIGNNLIYRDTLDYWTINPGGTISSDIFEGLQIKIEDYVETPEYSFENSGWISGNGIMRVTPSAAEGVKLPWKYKIVFTNNDSAYVGIASSGTVRDENGSSIGSAKITKQAVNFYVQNTSFVDTLGNFKLMDIVVHDVNDNDIFDLFEDRIFIGATVGSRWRSTAFILDFQLATESTLPQPEDVYQVDWKRPFFKTDTIRFMINKNEGLDSQALTSTMDNIKVVPNPYVMTNMMEEAVTNPYLNQRRRLLFTNIPAECTIRIFTVSGVLVDEVRVENEPQQGIFHWDMLTRESLEIAAGMYIYHVESLHTGDTKMGKFAVIK</sequence>
<evidence type="ECO:0000256" key="1">
    <source>
        <dbReference type="SAM" id="MobiDB-lite"/>
    </source>
</evidence>
<dbReference type="Gene3D" id="2.60.40.10">
    <property type="entry name" value="Immunoglobulins"/>
    <property type="match status" value="1"/>
</dbReference>
<evidence type="ECO:0000313" key="2">
    <source>
        <dbReference type="EMBL" id="SUZ88064.1"/>
    </source>
</evidence>
<dbReference type="InterPro" id="IPR013783">
    <property type="entry name" value="Ig-like_fold"/>
</dbReference>
<feature type="region of interest" description="Disordered" evidence="1">
    <location>
        <begin position="1"/>
        <end position="22"/>
    </location>
</feature>